<proteinExistence type="predicted"/>
<dbReference type="PANTHER" id="PTHR24421:SF10">
    <property type="entry name" value="NITRATE_NITRITE SENSOR PROTEIN NARQ"/>
    <property type="match status" value="1"/>
</dbReference>
<name>A0A2W5D179_9CORY</name>
<evidence type="ECO:0000256" key="1">
    <source>
        <dbReference type="ARBA" id="ARBA00000085"/>
    </source>
</evidence>
<evidence type="ECO:0000313" key="12">
    <source>
        <dbReference type="Proteomes" id="UP000249451"/>
    </source>
</evidence>
<evidence type="ECO:0000256" key="3">
    <source>
        <dbReference type="ARBA" id="ARBA00022553"/>
    </source>
</evidence>
<dbReference type="AlphaFoldDB" id="A0A2W5D179"/>
<keyword evidence="3" id="KW-0597">Phosphoprotein</keyword>
<keyword evidence="9" id="KW-0472">Membrane</keyword>
<dbReference type="Proteomes" id="UP000249451">
    <property type="component" value="Unassembled WGS sequence"/>
</dbReference>
<evidence type="ECO:0000259" key="10">
    <source>
        <dbReference type="Pfam" id="PF07730"/>
    </source>
</evidence>
<evidence type="ECO:0000256" key="5">
    <source>
        <dbReference type="ARBA" id="ARBA00022741"/>
    </source>
</evidence>
<evidence type="ECO:0000256" key="8">
    <source>
        <dbReference type="ARBA" id="ARBA00023012"/>
    </source>
</evidence>
<sequence>MKSSRFYSIAGAGCIILVMLTVTVNNSSLSAGALVLAGLGVCLTPLAVSRPFVAAGLYGALFAVTIWYPDWRSFLLLAWSPVIVGIVAFYKRWVWAIIPAVVLTLVVAIDPRSHFIPDFDPLSFSLPAVLYSIAIVIGAVVRKTRDQRIAAEERAAAERESLMTALHDSVAATLTSVIMRSETLALTQTDPGPADTAEAIADDARKAMAEVRDLLRVMKNESVTKGVKSLDEDLETMISFLSSHGFHCEPHVELGKIGQQALPQKLELVFSELAVNILKYAVPQSRVVIEAAGSAKTLNLCIKSDIAQRQSREYMTTSLGLGEIARRVRRAQGSFGSGKEGEQWVTRMSLPAASLRKIR</sequence>
<dbReference type="GO" id="GO:0046983">
    <property type="term" value="F:protein dimerization activity"/>
    <property type="evidence" value="ECO:0007669"/>
    <property type="project" value="InterPro"/>
</dbReference>
<feature type="domain" description="Signal transduction histidine kinase subgroup 3 dimerisation and phosphoacceptor" evidence="10">
    <location>
        <begin position="158"/>
        <end position="220"/>
    </location>
</feature>
<keyword evidence="8" id="KW-0902">Two-component regulatory system</keyword>
<dbReference type="GO" id="GO:0005524">
    <property type="term" value="F:ATP binding"/>
    <property type="evidence" value="ECO:0007669"/>
    <property type="project" value="UniProtKB-KW"/>
</dbReference>
<feature type="transmembrane region" description="Helical" evidence="9">
    <location>
        <begin position="97"/>
        <end position="116"/>
    </location>
</feature>
<dbReference type="InterPro" id="IPR011712">
    <property type="entry name" value="Sig_transdc_His_kin_sub3_dim/P"/>
</dbReference>
<accession>A0A2W5D179</accession>
<keyword evidence="9" id="KW-0812">Transmembrane</keyword>
<keyword evidence="5" id="KW-0547">Nucleotide-binding</keyword>
<feature type="transmembrane region" description="Helical" evidence="9">
    <location>
        <begin position="122"/>
        <end position="141"/>
    </location>
</feature>
<feature type="transmembrane region" description="Helical" evidence="9">
    <location>
        <begin position="74"/>
        <end position="90"/>
    </location>
</feature>
<keyword evidence="7" id="KW-0067">ATP-binding</keyword>
<gene>
    <name evidence="11" type="ORF">DI609_07490</name>
</gene>
<dbReference type="EC" id="2.7.13.3" evidence="2"/>
<evidence type="ECO:0000256" key="4">
    <source>
        <dbReference type="ARBA" id="ARBA00022679"/>
    </source>
</evidence>
<dbReference type="InterPro" id="IPR036890">
    <property type="entry name" value="HATPase_C_sf"/>
</dbReference>
<reference evidence="11 12" key="1">
    <citation type="submission" date="2017-11" db="EMBL/GenBank/DDBJ databases">
        <title>Infants hospitalized years apart are colonized by the same room-sourced microbial strains.</title>
        <authorList>
            <person name="Brooks B."/>
            <person name="Olm M.R."/>
            <person name="Firek B.A."/>
            <person name="Baker R."/>
            <person name="Thomas B.C."/>
            <person name="Morowitz M.J."/>
            <person name="Banfield J.F."/>
        </authorList>
    </citation>
    <scope>NUCLEOTIDE SEQUENCE [LARGE SCALE GENOMIC DNA]</scope>
    <source>
        <strain evidence="11">S2_012_000_R3_87</strain>
    </source>
</reference>
<dbReference type="GO" id="GO:0000155">
    <property type="term" value="F:phosphorelay sensor kinase activity"/>
    <property type="evidence" value="ECO:0007669"/>
    <property type="project" value="InterPro"/>
</dbReference>
<dbReference type="InterPro" id="IPR050482">
    <property type="entry name" value="Sensor_HK_TwoCompSys"/>
</dbReference>
<dbReference type="PANTHER" id="PTHR24421">
    <property type="entry name" value="NITRATE/NITRITE SENSOR PROTEIN NARX-RELATED"/>
    <property type="match status" value="1"/>
</dbReference>
<feature type="transmembrane region" description="Helical" evidence="9">
    <location>
        <begin position="52"/>
        <end position="68"/>
    </location>
</feature>
<evidence type="ECO:0000256" key="2">
    <source>
        <dbReference type="ARBA" id="ARBA00012438"/>
    </source>
</evidence>
<dbReference type="Pfam" id="PF07730">
    <property type="entry name" value="HisKA_3"/>
    <property type="match status" value="1"/>
</dbReference>
<organism evidence="11 12">
    <name type="scientific">Corynebacterium urealyticum</name>
    <dbReference type="NCBI Taxonomy" id="43771"/>
    <lineage>
        <taxon>Bacteria</taxon>
        <taxon>Bacillati</taxon>
        <taxon>Actinomycetota</taxon>
        <taxon>Actinomycetes</taxon>
        <taxon>Mycobacteriales</taxon>
        <taxon>Corynebacteriaceae</taxon>
        <taxon>Corynebacterium</taxon>
    </lineage>
</organism>
<keyword evidence="4" id="KW-0808">Transferase</keyword>
<dbReference type="GO" id="GO:0016020">
    <property type="term" value="C:membrane"/>
    <property type="evidence" value="ECO:0007669"/>
    <property type="project" value="InterPro"/>
</dbReference>
<evidence type="ECO:0000313" key="11">
    <source>
        <dbReference type="EMBL" id="PZO99848.1"/>
    </source>
</evidence>
<feature type="transmembrane region" description="Helical" evidence="9">
    <location>
        <begin position="30"/>
        <end position="47"/>
    </location>
</feature>
<comment type="catalytic activity">
    <reaction evidence="1">
        <text>ATP + protein L-histidine = ADP + protein N-phospho-L-histidine.</text>
        <dbReference type="EC" id="2.7.13.3"/>
    </reaction>
</comment>
<dbReference type="Gene3D" id="1.20.5.1930">
    <property type="match status" value="1"/>
</dbReference>
<feature type="transmembrane region" description="Helical" evidence="9">
    <location>
        <begin position="7"/>
        <end position="24"/>
    </location>
</feature>
<dbReference type="EMBL" id="QFNY01000167">
    <property type="protein sequence ID" value="PZO99848.1"/>
    <property type="molecule type" value="Genomic_DNA"/>
</dbReference>
<dbReference type="Gene3D" id="3.30.565.10">
    <property type="entry name" value="Histidine kinase-like ATPase, C-terminal domain"/>
    <property type="match status" value="1"/>
</dbReference>
<keyword evidence="9" id="KW-1133">Transmembrane helix</keyword>
<evidence type="ECO:0000256" key="9">
    <source>
        <dbReference type="SAM" id="Phobius"/>
    </source>
</evidence>
<protein>
    <recommendedName>
        <fullName evidence="2">histidine kinase</fullName>
        <ecNumber evidence="2">2.7.13.3</ecNumber>
    </recommendedName>
</protein>
<evidence type="ECO:0000256" key="7">
    <source>
        <dbReference type="ARBA" id="ARBA00022840"/>
    </source>
</evidence>
<comment type="caution">
    <text evidence="11">The sequence shown here is derived from an EMBL/GenBank/DDBJ whole genome shotgun (WGS) entry which is preliminary data.</text>
</comment>
<keyword evidence="6" id="KW-0418">Kinase</keyword>
<evidence type="ECO:0000256" key="6">
    <source>
        <dbReference type="ARBA" id="ARBA00022777"/>
    </source>
</evidence>